<dbReference type="EMBL" id="VJMH01007002">
    <property type="protein sequence ID" value="KAF0686408.1"/>
    <property type="molecule type" value="Genomic_DNA"/>
</dbReference>
<dbReference type="PANTHER" id="PTHR22792:SF132">
    <property type="entry name" value="LA-RELATED PROTEIN 1"/>
    <property type="match status" value="1"/>
</dbReference>
<feature type="compositionally biased region" description="Low complexity" evidence="3">
    <location>
        <begin position="224"/>
        <end position="247"/>
    </location>
</feature>
<accession>A0A485LJS3</accession>
<dbReference type="GO" id="GO:0005737">
    <property type="term" value="C:cytoplasm"/>
    <property type="evidence" value="ECO:0007669"/>
    <property type="project" value="UniProtKB-ARBA"/>
</dbReference>
<dbReference type="CDD" id="cd07323">
    <property type="entry name" value="LAM"/>
    <property type="match status" value="1"/>
</dbReference>
<evidence type="ECO:0000256" key="3">
    <source>
        <dbReference type="SAM" id="MobiDB-lite"/>
    </source>
</evidence>
<dbReference type="InterPro" id="IPR006630">
    <property type="entry name" value="La_HTH"/>
</dbReference>
<feature type="compositionally biased region" description="Basic and acidic residues" evidence="3">
    <location>
        <begin position="59"/>
        <end position="79"/>
    </location>
</feature>
<dbReference type="InterPro" id="IPR045180">
    <property type="entry name" value="La_dom_prot"/>
</dbReference>
<dbReference type="SMART" id="SM00715">
    <property type="entry name" value="LA"/>
    <property type="match status" value="1"/>
</dbReference>
<dbReference type="EMBL" id="CAADRA010007028">
    <property type="protein sequence ID" value="VFT98448.1"/>
    <property type="molecule type" value="Genomic_DNA"/>
</dbReference>
<dbReference type="AlphaFoldDB" id="A0A485LJS3"/>
<name>A0A485LJS3_9STRA</name>
<dbReference type="Proteomes" id="UP000332933">
    <property type="component" value="Unassembled WGS sequence"/>
</dbReference>
<proteinExistence type="predicted"/>
<reference evidence="5" key="2">
    <citation type="submission" date="2019-06" db="EMBL/GenBank/DDBJ databases">
        <title>Genomics analysis of Aphanomyces spp. identifies a new class of oomycete effector associated with host adaptation.</title>
        <authorList>
            <person name="Gaulin E."/>
        </authorList>
    </citation>
    <scope>NUCLEOTIDE SEQUENCE</scope>
    <source>
        <strain evidence="5">CBS 578.67</strain>
    </source>
</reference>
<dbReference type="InterPro" id="IPR036388">
    <property type="entry name" value="WH-like_DNA-bd_sf"/>
</dbReference>
<dbReference type="PROSITE" id="PS50961">
    <property type="entry name" value="HTH_LA"/>
    <property type="match status" value="1"/>
</dbReference>
<feature type="region of interest" description="Disordered" evidence="3">
    <location>
        <begin position="274"/>
        <end position="293"/>
    </location>
</feature>
<evidence type="ECO:0000313" key="6">
    <source>
        <dbReference type="EMBL" id="VFT98448.1"/>
    </source>
</evidence>
<evidence type="ECO:0000259" key="4">
    <source>
        <dbReference type="PROSITE" id="PS50961"/>
    </source>
</evidence>
<dbReference type="PANTHER" id="PTHR22792">
    <property type="entry name" value="LUPUS LA PROTEIN-RELATED"/>
    <property type="match status" value="1"/>
</dbReference>
<dbReference type="Pfam" id="PF05383">
    <property type="entry name" value="La"/>
    <property type="match status" value="1"/>
</dbReference>
<dbReference type="InterPro" id="IPR036390">
    <property type="entry name" value="WH_DNA-bd_sf"/>
</dbReference>
<evidence type="ECO:0000256" key="1">
    <source>
        <dbReference type="ARBA" id="ARBA00022884"/>
    </source>
</evidence>
<feature type="compositionally biased region" description="Basic and acidic residues" evidence="3">
    <location>
        <begin position="120"/>
        <end position="129"/>
    </location>
</feature>
<feature type="compositionally biased region" description="Polar residues" evidence="3">
    <location>
        <begin position="130"/>
        <end position="142"/>
    </location>
</feature>
<evidence type="ECO:0000313" key="7">
    <source>
        <dbReference type="Proteomes" id="UP000332933"/>
    </source>
</evidence>
<gene>
    <name evidence="6" type="primary">Aste57867_21779</name>
    <name evidence="5" type="ORF">As57867_021710</name>
    <name evidence="6" type="ORF">ASTE57867_21779</name>
</gene>
<organism evidence="6 7">
    <name type="scientific">Aphanomyces stellatus</name>
    <dbReference type="NCBI Taxonomy" id="120398"/>
    <lineage>
        <taxon>Eukaryota</taxon>
        <taxon>Sar</taxon>
        <taxon>Stramenopiles</taxon>
        <taxon>Oomycota</taxon>
        <taxon>Saprolegniomycetes</taxon>
        <taxon>Saprolegniales</taxon>
        <taxon>Verrucalvaceae</taxon>
        <taxon>Aphanomyces</taxon>
    </lineage>
</organism>
<reference evidence="6 7" key="1">
    <citation type="submission" date="2019-03" db="EMBL/GenBank/DDBJ databases">
        <authorList>
            <person name="Gaulin E."/>
            <person name="Dumas B."/>
        </authorList>
    </citation>
    <scope>NUCLEOTIDE SEQUENCE [LARGE SCALE GENOMIC DNA]</scope>
    <source>
        <strain evidence="6">CBS 568.67</strain>
    </source>
</reference>
<keyword evidence="1 2" id="KW-0694">RNA-binding</keyword>
<feature type="compositionally biased region" description="Acidic residues" evidence="3">
    <location>
        <begin position="153"/>
        <end position="175"/>
    </location>
</feature>
<feature type="region of interest" description="Disordered" evidence="3">
    <location>
        <begin position="220"/>
        <end position="254"/>
    </location>
</feature>
<sequence>MSLTINGVQVGGKLLEAAADMKMAILVLAIIAYLGYRSTLPAVPVKDIQDAIQESERHERELLEAEETRRRQDDAEASARLRRPSTPSASTDALTVMRRKKKKVKRSKSNLTGGGDNDDESSHESDEHQQLPSPETPTQTEFNHSKHVVETPTLEEDEDDPVAELNPAEDDDADPTVDLIVVATPPSSNKKKHKKKKPRTTADLLPAPQFVTDIDWNAIVRPTKSSPGSTASTSSSSSSKARRSLSPVKPPSSLPVILDSRAARAADPILLLSPSSTPATCMKKPPMLARSQSSVADGRSWRDALGLLPSPPVLTKTVSLGTSPVNPPLPKDPPPPLPELQQVVHQIAFYFSEANLARDLFLRHRMDTQGYVYVSVVLNFNRVKAMTQFLKVDLNMTELIRCMELSPTLDVQCKRRADGTIDPEFVRLAKVRAAHAWASWVPANPLPTCHPFEALARRASSTFAKTA</sequence>
<dbReference type="SUPFAM" id="SSF46785">
    <property type="entry name" value="Winged helix' DNA-binding domain"/>
    <property type="match status" value="1"/>
</dbReference>
<dbReference type="OrthoDB" id="340227at2759"/>
<feature type="compositionally biased region" description="Basic residues" evidence="3">
    <location>
        <begin position="189"/>
        <end position="199"/>
    </location>
</feature>
<feature type="compositionally biased region" description="Basic residues" evidence="3">
    <location>
        <begin position="97"/>
        <end position="108"/>
    </location>
</feature>
<feature type="domain" description="HTH La-type RNA-binding" evidence="4">
    <location>
        <begin position="333"/>
        <end position="428"/>
    </location>
</feature>
<keyword evidence="7" id="KW-1185">Reference proteome</keyword>
<feature type="region of interest" description="Disordered" evidence="3">
    <location>
        <begin position="59"/>
        <end position="206"/>
    </location>
</feature>
<protein>
    <submittedName>
        <fullName evidence="6">Aste57867_21779 protein</fullName>
    </submittedName>
</protein>
<dbReference type="Gene3D" id="1.10.10.10">
    <property type="entry name" value="Winged helix-like DNA-binding domain superfamily/Winged helix DNA-binding domain"/>
    <property type="match status" value="1"/>
</dbReference>
<dbReference type="GO" id="GO:0003723">
    <property type="term" value="F:RNA binding"/>
    <property type="evidence" value="ECO:0007669"/>
    <property type="project" value="UniProtKB-UniRule"/>
</dbReference>
<evidence type="ECO:0000313" key="5">
    <source>
        <dbReference type="EMBL" id="KAF0686408.1"/>
    </source>
</evidence>
<evidence type="ECO:0000256" key="2">
    <source>
        <dbReference type="PROSITE-ProRule" id="PRU00332"/>
    </source>
</evidence>